<sequence length="356" mass="40389">MAELDSLDFRADLMSGDRVAGHIRAHHVEPVCPELLPLCFQRGGDVADWLAHRAIDALRTHSRLLKKVLRLKERDDISTALHFNAATITDNYWIRPEGSGLTWEQVRFHENDFADLALSGKLSDFSKKPSRTPELTNTGSFEKCWRYEDGVWWMYKAGTDAERFSELFVYELCKVLSFPVAEYQNCSPYIRTKDFTGGKLNFEPAAYLVGDDEDYETNYQTFLRFGQKVADQYIELLLMDTICRNADRHTYNYGLLRDQKTGKVASLAPNFDNNIALISGGMDDGPRRPDLLTELLEEFETTTGAVTDYAARHTIPALTPALIAQCCEKTGIPVDTEYIQQFVLAGWKMTLAAKVQ</sequence>
<reference evidence="1" key="2">
    <citation type="submission" date="2021-09" db="EMBL/GenBank/DDBJ databases">
        <authorList>
            <person name="Gilroy R."/>
        </authorList>
    </citation>
    <scope>NUCLEOTIDE SEQUENCE</scope>
    <source>
        <strain evidence="1">ChiBcec21-2208</strain>
    </source>
</reference>
<dbReference type="EMBL" id="DYVE01000219">
    <property type="protein sequence ID" value="HJG28639.1"/>
    <property type="molecule type" value="Genomic_DNA"/>
</dbReference>
<accession>A0A921IKT6</accession>
<gene>
    <name evidence="1" type="ORF">K8V20_08370</name>
</gene>
<dbReference type="Gene3D" id="1.10.1070.20">
    <property type="match status" value="1"/>
</dbReference>
<dbReference type="AlphaFoldDB" id="A0A921IKT6"/>
<evidence type="ECO:0000313" key="2">
    <source>
        <dbReference type="Proteomes" id="UP000782880"/>
    </source>
</evidence>
<comment type="caution">
    <text evidence="1">The sequence shown here is derived from an EMBL/GenBank/DDBJ whole genome shotgun (WGS) entry which is preliminary data.</text>
</comment>
<evidence type="ECO:0008006" key="3">
    <source>
        <dbReference type="Google" id="ProtNLM"/>
    </source>
</evidence>
<protein>
    <recommendedName>
        <fullName evidence="3">HipA-like C-terminal domain-containing protein</fullName>
    </recommendedName>
</protein>
<dbReference type="Proteomes" id="UP000782880">
    <property type="component" value="Unassembled WGS sequence"/>
</dbReference>
<proteinExistence type="predicted"/>
<evidence type="ECO:0000313" key="1">
    <source>
        <dbReference type="EMBL" id="HJG28639.1"/>
    </source>
</evidence>
<organism evidence="1 2">
    <name type="scientific">Subdoligranulum variabile</name>
    <dbReference type="NCBI Taxonomy" id="214851"/>
    <lineage>
        <taxon>Bacteria</taxon>
        <taxon>Bacillati</taxon>
        <taxon>Bacillota</taxon>
        <taxon>Clostridia</taxon>
        <taxon>Eubacteriales</taxon>
        <taxon>Oscillospiraceae</taxon>
        <taxon>Subdoligranulum</taxon>
    </lineage>
</organism>
<name>A0A921IKT6_9FIRM</name>
<reference evidence="1" key="1">
    <citation type="journal article" date="2021" name="PeerJ">
        <title>Extensive microbial diversity within the chicken gut microbiome revealed by metagenomics and culture.</title>
        <authorList>
            <person name="Gilroy R."/>
            <person name="Ravi A."/>
            <person name="Getino M."/>
            <person name="Pursley I."/>
            <person name="Horton D.L."/>
            <person name="Alikhan N.F."/>
            <person name="Baker D."/>
            <person name="Gharbi K."/>
            <person name="Hall N."/>
            <person name="Watson M."/>
            <person name="Adriaenssens E.M."/>
            <person name="Foster-Nyarko E."/>
            <person name="Jarju S."/>
            <person name="Secka A."/>
            <person name="Antonio M."/>
            <person name="Oren A."/>
            <person name="Chaudhuri R.R."/>
            <person name="La Ragione R."/>
            <person name="Hildebrand F."/>
            <person name="Pallen M.J."/>
        </authorList>
    </citation>
    <scope>NUCLEOTIDE SEQUENCE</scope>
    <source>
        <strain evidence="1">ChiBcec21-2208</strain>
    </source>
</reference>